<comment type="subunit">
    <text evidence="15">The COPII coat is composed of at least 5 proteins: the SEC23/24 complex, the SEC13/31 complex, and the protein SAR1. SEC13 and SEC31 make a 2:2 tetramer that forms the edge element of the COPII outer coat. The tetramer self-assembles in multiple copies to form the complete polyhedral cage. Interacts (via WD 8) with SEC13.</text>
</comment>
<feature type="compositionally biased region" description="Pro residues" evidence="17">
    <location>
        <begin position="1060"/>
        <end position="1074"/>
    </location>
</feature>
<evidence type="ECO:0000256" key="4">
    <source>
        <dbReference type="ARBA" id="ARBA00013507"/>
    </source>
</evidence>
<feature type="compositionally biased region" description="Pro residues" evidence="17">
    <location>
        <begin position="1114"/>
        <end position="1147"/>
    </location>
</feature>
<dbReference type="Gene3D" id="1.20.940.10">
    <property type="entry name" value="Functional domain of the splicing factor Prp18"/>
    <property type="match status" value="1"/>
</dbReference>
<keyword evidence="7 16" id="KW-0853">WD repeat</keyword>
<keyword evidence="6" id="KW-0813">Transport</keyword>
<evidence type="ECO:0000256" key="7">
    <source>
        <dbReference type="ARBA" id="ARBA00022574"/>
    </source>
</evidence>
<dbReference type="Gene3D" id="2.130.10.10">
    <property type="entry name" value="YVTN repeat-like/Quinoprotein amine dehydrogenase"/>
    <property type="match status" value="1"/>
</dbReference>
<evidence type="ECO:0000256" key="6">
    <source>
        <dbReference type="ARBA" id="ARBA00022448"/>
    </source>
</evidence>
<dbReference type="EMBL" id="JAPQKH010000006">
    <property type="protein sequence ID" value="KAJ5093702.1"/>
    <property type="molecule type" value="Genomic_DNA"/>
</dbReference>
<feature type="compositionally biased region" description="Polar residues" evidence="17">
    <location>
        <begin position="847"/>
        <end position="866"/>
    </location>
</feature>
<evidence type="ECO:0000256" key="2">
    <source>
        <dbReference type="ARBA" id="ARBA00004397"/>
    </source>
</evidence>
<keyword evidence="8" id="KW-0677">Repeat</keyword>
<keyword evidence="11" id="KW-0653">Protein transport</keyword>
<reference evidence="18" key="1">
    <citation type="submission" date="2022-11" db="EMBL/GenBank/DDBJ databases">
        <authorList>
            <person name="Petersen C."/>
        </authorList>
    </citation>
    <scope>NUCLEOTIDE SEQUENCE</scope>
    <source>
        <strain evidence="18">IBT 30069</strain>
    </source>
</reference>
<evidence type="ECO:0000256" key="10">
    <source>
        <dbReference type="ARBA" id="ARBA00022892"/>
    </source>
</evidence>
<dbReference type="PROSITE" id="PS50082">
    <property type="entry name" value="WD_REPEATS_2"/>
    <property type="match status" value="2"/>
</dbReference>
<keyword evidence="12" id="KW-0472">Membrane</keyword>
<dbReference type="Gene3D" id="1.25.40.1030">
    <property type="match status" value="1"/>
</dbReference>
<feature type="compositionally biased region" description="Low complexity" evidence="17">
    <location>
        <begin position="1102"/>
        <end position="1113"/>
    </location>
</feature>
<dbReference type="Proteomes" id="UP001149165">
    <property type="component" value="Unassembled WGS sequence"/>
</dbReference>
<name>A0A9W9F536_9EURO</name>
<dbReference type="OrthoDB" id="542917at2759"/>
<dbReference type="GO" id="GO:0015031">
    <property type="term" value="P:protein transport"/>
    <property type="evidence" value="ECO:0007669"/>
    <property type="project" value="UniProtKB-KW"/>
</dbReference>
<accession>A0A9W9F536</accession>
<comment type="caution">
    <text evidence="18">The sequence shown here is derived from an EMBL/GenBank/DDBJ whole genome shotgun (WGS) entry which is preliminary data.</text>
</comment>
<dbReference type="PANTHER" id="PTHR13923:SF11">
    <property type="entry name" value="SECRETORY 31, ISOFORM D"/>
    <property type="match status" value="1"/>
</dbReference>
<dbReference type="InterPro" id="IPR015943">
    <property type="entry name" value="WD40/YVTN_repeat-like_dom_sf"/>
</dbReference>
<feature type="repeat" description="WD" evidence="16">
    <location>
        <begin position="162"/>
        <end position="204"/>
    </location>
</feature>
<evidence type="ECO:0000256" key="17">
    <source>
        <dbReference type="SAM" id="MobiDB-lite"/>
    </source>
</evidence>
<evidence type="ECO:0000256" key="3">
    <source>
        <dbReference type="ARBA" id="ARBA00009358"/>
    </source>
</evidence>
<protein>
    <recommendedName>
        <fullName evidence="5">Protein transport protein SEC31</fullName>
    </recommendedName>
    <alternativeName>
        <fullName evidence="4">Protein transport protein sec31</fullName>
    </alternativeName>
</protein>
<keyword evidence="10" id="KW-0931">ER-Golgi transport</keyword>
<dbReference type="GO" id="GO:0007029">
    <property type="term" value="P:endoplasmic reticulum organization"/>
    <property type="evidence" value="ECO:0007669"/>
    <property type="project" value="TreeGrafter"/>
</dbReference>
<sequence>MVRLREIPRTATFAWSPGAASPLIATGTRAGAVDVDFSNKTCLELWDLGLDRQDASEELQPVAKIDTDAGFNDLAWTDFDDTKRGVIAGGLENGSLDLWSADKLLSGSSDSLMSRTSKHSGAIKALQFNPKHSNLLATGGAKGELFLSDLNNLENPFRLGNNAARTDDIECLDWNKKVAHILVTGSSAGFVTVWDVKTKKESLTLNNMGRKAVSAVAWDPEKPTKLITSTPLDSDPMIYVWDLRNSHAPERTLKGHESGVLSLSWCDHDPDLLLSSGKDNRNICWNPQTGQAYGEFPVVTNWTFQTRWNPHNPNFFATASFDGKISVQTLQNTKTDNAQAIDDQNQALDGEDFFAKAQTQPQVSKFSLPKPPRWLERPSGASFGFGGRVVSIGLADKGSRASTIKITPFEVDESVGNATETFEAALKEGDLRTLCETRASGAANEEEKADWQVIEALLSENPRKGLVEYLGFQDQSADEAADSLSKLGLDKKDDEETNGAPQKPKNGAKKHKRLQSMFDATPDSDNFLSDLAASKGARTNNPFQIFNGSESEAEQKITRSLLLGEFDKALDVALQEDRMSDAFMIAICGGQKCIEKAQEYYFSKQTGGPNYMRLLASIVGKNLWDVVHNAELSNWKEVMAALCTFADQKEFPDLCDALGDRLEELVRGTDDKVARKDASFCYLAGSKLEKVVAIWVEELRENEQKGIENNDENSSFSIHVRALQGLIEKVTIFRQVTNFQDVERTKESDWRLGTLYEKYIEYADVVATHGRLQVAQKYLDLVPEKHPEAEVARNRIRLAMRQAPQKIQAATTARSSSFKPLPQQPSAYAPQQTFTPAGAPAVAQNPYAPTQSPVQGFAPQSATPAVQQPPVNPYAPQTAAPSQPANPYASIASGGAYNRTGYQPAQAAAPAYAPPGPFGGQPAAGGVPPPPRASNQSPANNITTYTTATGLPAWNDLPEGFAKPASRRGTPAASQAAISAPFPHQSPPLAQGPPPAAGQRAPSVPPPPKAGSLPQRVTSPLASSAAPGPSPPPPVNPYASLPGSPPVGNMAPPAASIPRGPSPYNAPPSMPPPTNRYAPSPAAQAPAPQLQARAPVAPPPQSAASPYAPLAAAQPPPPNPYASAPPPPAAAVPPPPRAPVAPPPQGPRPGAAQPPQAAAPPPAEPKYPAGDRSHIPVDALPIYEILNPKIQFLEPRAPEKFKKQTQRSANSLNEIFDRINNESFKPDTVSKLVNLAQAVEARRYDVATKIHSDLLVNNNDEFNSLQIGVKYLIQMCSATWRAEEAPSQSQIL</sequence>
<evidence type="ECO:0000256" key="13">
    <source>
        <dbReference type="ARBA" id="ARBA00023329"/>
    </source>
</evidence>
<dbReference type="GO" id="GO:0005198">
    <property type="term" value="F:structural molecule activity"/>
    <property type="evidence" value="ECO:0007669"/>
    <property type="project" value="TreeGrafter"/>
</dbReference>
<comment type="subcellular location">
    <subcellularLocation>
        <location evidence="1">Cytoplasmic vesicle</location>
        <location evidence="1">COPII-coated vesicle membrane</location>
        <topology evidence="1">Peripheral membrane protein</topology>
        <orientation evidence="1">Cytoplasmic side</orientation>
    </subcellularLocation>
    <subcellularLocation>
        <location evidence="2">Endoplasmic reticulum membrane</location>
        <topology evidence="2">Peripheral membrane protein</topology>
        <orientation evidence="2">Cytoplasmic side</orientation>
    </subcellularLocation>
</comment>
<proteinExistence type="inferred from homology"/>
<feature type="compositionally biased region" description="Low complexity" evidence="17">
    <location>
        <begin position="1078"/>
        <end position="1095"/>
    </location>
</feature>
<evidence type="ECO:0000256" key="1">
    <source>
        <dbReference type="ARBA" id="ARBA00004299"/>
    </source>
</evidence>
<dbReference type="SMART" id="SM00320">
    <property type="entry name" value="WD40"/>
    <property type="match status" value="6"/>
</dbReference>
<dbReference type="FunFam" id="2.130.10.10:FF:000193">
    <property type="entry name" value="Protein transport protein SEC31, putative"/>
    <property type="match status" value="1"/>
</dbReference>
<evidence type="ECO:0000256" key="11">
    <source>
        <dbReference type="ARBA" id="ARBA00022927"/>
    </source>
</evidence>
<evidence type="ECO:0000256" key="15">
    <source>
        <dbReference type="ARBA" id="ARBA00025864"/>
    </source>
</evidence>
<dbReference type="InterPro" id="IPR040251">
    <property type="entry name" value="SEC31-like"/>
</dbReference>
<dbReference type="Pfam" id="PF00400">
    <property type="entry name" value="WD40"/>
    <property type="match status" value="1"/>
</dbReference>
<feature type="compositionally biased region" description="Polar residues" evidence="17">
    <location>
        <begin position="808"/>
        <end position="835"/>
    </location>
</feature>
<dbReference type="GO" id="GO:0070971">
    <property type="term" value="C:endoplasmic reticulum exit site"/>
    <property type="evidence" value="ECO:0007669"/>
    <property type="project" value="TreeGrafter"/>
</dbReference>
<dbReference type="GO" id="GO:0030127">
    <property type="term" value="C:COPII vesicle coat"/>
    <property type="evidence" value="ECO:0007669"/>
    <property type="project" value="TreeGrafter"/>
</dbReference>
<organism evidence="18 19">
    <name type="scientific">Penicillium angulare</name>
    <dbReference type="NCBI Taxonomy" id="116970"/>
    <lineage>
        <taxon>Eukaryota</taxon>
        <taxon>Fungi</taxon>
        <taxon>Dikarya</taxon>
        <taxon>Ascomycota</taxon>
        <taxon>Pezizomycotina</taxon>
        <taxon>Eurotiomycetes</taxon>
        <taxon>Eurotiomycetidae</taxon>
        <taxon>Eurotiales</taxon>
        <taxon>Aspergillaceae</taxon>
        <taxon>Penicillium</taxon>
    </lineage>
</organism>
<evidence type="ECO:0000256" key="5">
    <source>
        <dbReference type="ARBA" id="ARBA00021236"/>
    </source>
</evidence>
<keyword evidence="13" id="KW-0968">Cytoplasmic vesicle</keyword>
<evidence type="ECO:0000256" key="12">
    <source>
        <dbReference type="ARBA" id="ARBA00023136"/>
    </source>
</evidence>
<feature type="compositionally biased region" description="Pro residues" evidence="17">
    <location>
        <begin position="984"/>
        <end position="996"/>
    </location>
</feature>
<feature type="repeat" description="WD" evidence="16">
    <location>
        <begin position="253"/>
        <end position="295"/>
    </location>
</feature>
<evidence type="ECO:0000256" key="8">
    <source>
        <dbReference type="ARBA" id="ARBA00022737"/>
    </source>
</evidence>
<dbReference type="InterPro" id="IPR001680">
    <property type="entry name" value="WD40_rpt"/>
</dbReference>
<dbReference type="SUPFAM" id="SSF50978">
    <property type="entry name" value="WD40 repeat-like"/>
    <property type="match status" value="1"/>
</dbReference>
<feature type="region of interest" description="Disordered" evidence="17">
    <location>
        <begin position="804"/>
        <end position="887"/>
    </location>
</feature>
<comment type="function">
    <text evidence="14">Component of the coat protein complex II (COPII) which promotes the formation of transport vesicles from the endoplasmic reticulum (ER). The coat has two main functions, the physical deformation of the endoplasmic reticulum membrane into vesicles and the selection of cargo molecules.</text>
</comment>
<dbReference type="PANTHER" id="PTHR13923">
    <property type="entry name" value="SEC31-RELATED PROTEIN"/>
    <property type="match status" value="1"/>
</dbReference>
<evidence type="ECO:0000313" key="18">
    <source>
        <dbReference type="EMBL" id="KAJ5093702.1"/>
    </source>
</evidence>
<keyword evidence="9" id="KW-0256">Endoplasmic reticulum</keyword>
<feature type="region of interest" description="Disordered" evidence="17">
    <location>
        <begin position="907"/>
        <end position="1173"/>
    </location>
</feature>
<feature type="region of interest" description="Disordered" evidence="17">
    <location>
        <begin position="489"/>
        <end position="512"/>
    </location>
</feature>
<evidence type="ECO:0000256" key="16">
    <source>
        <dbReference type="PROSITE-ProRule" id="PRU00221"/>
    </source>
</evidence>
<reference evidence="18" key="2">
    <citation type="journal article" date="2023" name="IMA Fungus">
        <title>Comparative genomic study of the Penicillium genus elucidates a diverse pangenome and 15 lateral gene transfer events.</title>
        <authorList>
            <person name="Petersen C."/>
            <person name="Sorensen T."/>
            <person name="Nielsen M.R."/>
            <person name="Sondergaard T.E."/>
            <person name="Sorensen J.L."/>
            <person name="Fitzpatrick D.A."/>
            <person name="Frisvad J.C."/>
            <person name="Nielsen K.L."/>
        </authorList>
    </citation>
    <scope>NUCLEOTIDE SEQUENCE</scope>
    <source>
        <strain evidence="18">IBT 30069</strain>
    </source>
</reference>
<evidence type="ECO:0000256" key="14">
    <source>
        <dbReference type="ARBA" id="ARBA00025471"/>
    </source>
</evidence>
<evidence type="ECO:0000313" key="19">
    <source>
        <dbReference type="Proteomes" id="UP001149165"/>
    </source>
</evidence>
<gene>
    <name evidence="18" type="ORF">N7456_009563</name>
</gene>
<dbReference type="InterPro" id="IPR036322">
    <property type="entry name" value="WD40_repeat_dom_sf"/>
</dbReference>
<dbReference type="GO" id="GO:0090110">
    <property type="term" value="P:COPII-coated vesicle cargo loading"/>
    <property type="evidence" value="ECO:0007669"/>
    <property type="project" value="TreeGrafter"/>
</dbReference>
<dbReference type="GO" id="GO:0005789">
    <property type="term" value="C:endoplasmic reticulum membrane"/>
    <property type="evidence" value="ECO:0007669"/>
    <property type="project" value="UniProtKB-SubCell"/>
</dbReference>
<feature type="compositionally biased region" description="Polar residues" evidence="17">
    <location>
        <begin position="933"/>
        <end position="949"/>
    </location>
</feature>
<keyword evidence="19" id="KW-1185">Reference proteome</keyword>
<evidence type="ECO:0000256" key="9">
    <source>
        <dbReference type="ARBA" id="ARBA00022824"/>
    </source>
</evidence>
<comment type="similarity">
    <text evidence="3">Belongs to the WD repeat SEC31 family.</text>
</comment>